<dbReference type="InterPro" id="IPR001781">
    <property type="entry name" value="Znf_LIM"/>
</dbReference>
<dbReference type="PROSITE" id="PS50023">
    <property type="entry name" value="LIM_DOMAIN_2"/>
    <property type="match status" value="1"/>
</dbReference>
<dbReference type="PANTHER" id="PTHR47020:SF1">
    <property type="entry name" value="HILLARIN"/>
    <property type="match status" value="1"/>
</dbReference>
<protein>
    <recommendedName>
        <fullName evidence="6">LIM zinc-binding domain-containing protein</fullName>
    </recommendedName>
</protein>
<name>A0A1D1W472_RAMVA</name>
<evidence type="ECO:0000256" key="2">
    <source>
        <dbReference type="ARBA" id="ARBA00022833"/>
    </source>
</evidence>
<dbReference type="Pfam" id="PF00412">
    <property type="entry name" value="LIM"/>
    <property type="match status" value="1"/>
</dbReference>
<keyword evidence="8" id="KW-1185">Reference proteome</keyword>
<dbReference type="PROSITE" id="PS00478">
    <property type="entry name" value="LIM_DOMAIN_1"/>
    <property type="match status" value="1"/>
</dbReference>
<dbReference type="InterPro" id="IPR053041">
    <property type="entry name" value="Transglut-like_Superfamily_Mod"/>
</dbReference>
<organism evidence="7 8">
    <name type="scientific">Ramazzottius varieornatus</name>
    <name type="common">Water bear</name>
    <name type="synonym">Tardigrade</name>
    <dbReference type="NCBI Taxonomy" id="947166"/>
    <lineage>
        <taxon>Eukaryota</taxon>
        <taxon>Metazoa</taxon>
        <taxon>Ecdysozoa</taxon>
        <taxon>Tardigrada</taxon>
        <taxon>Eutardigrada</taxon>
        <taxon>Parachela</taxon>
        <taxon>Hypsibioidea</taxon>
        <taxon>Ramazzottiidae</taxon>
        <taxon>Ramazzottius</taxon>
    </lineage>
</organism>
<keyword evidence="2 4" id="KW-0862">Zinc</keyword>
<dbReference type="GO" id="GO:0046872">
    <property type="term" value="F:metal ion binding"/>
    <property type="evidence" value="ECO:0007669"/>
    <property type="project" value="UniProtKB-KW"/>
</dbReference>
<feature type="domain" description="LIM zinc-binding" evidence="6">
    <location>
        <begin position="5"/>
        <end position="73"/>
    </location>
</feature>
<dbReference type="AlphaFoldDB" id="A0A1D1W472"/>
<feature type="compositionally biased region" description="Polar residues" evidence="5">
    <location>
        <begin position="306"/>
        <end position="317"/>
    </location>
</feature>
<accession>A0A1D1W472</accession>
<proteinExistence type="predicted"/>
<evidence type="ECO:0000256" key="1">
    <source>
        <dbReference type="ARBA" id="ARBA00022723"/>
    </source>
</evidence>
<dbReference type="SMART" id="SM00460">
    <property type="entry name" value="TGc"/>
    <property type="match status" value="1"/>
</dbReference>
<comment type="caution">
    <text evidence="7">The sequence shown here is derived from an EMBL/GenBank/DDBJ whole genome shotgun (WGS) entry which is preliminary data.</text>
</comment>
<dbReference type="EMBL" id="BDGG01000017">
    <property type="protein sequence ID" value="GAV08277.1"/>
    <property type="molecule type" value="Genomic_DNA"/>
</dbReference>
<dbReference type="STRING" id="947166.A0A1D1W472"/>
<dbReference type="InterPro" id="IPR056564">
    <property type="entry name" value="Ig-like_KY"/>
</dbReference>
<dbReference type="Gene3D" id="2.10.110.10">
    <property type="entry name" value="Cysteine Rich Protein"/>
    <property type="match status" value="1"/>
</dbReference>
<dbReference type="PANTHER" id="PTHR47020">
    <property type="entry name" value="HILLARIN"/>
    <property type="match status" value="1"/>
</dbReference>
<dbReference type="OrthoDB" id="6129702at2759"/>
<keyword evidence="1 4" id="KW-0479">Metal-binding</keyword>
<sequence>MNQEMKCCRCTRAVYPVDRIGPLKNLSHVFHRHCFKCSVCGSILTLKTYMTSQLSASDREVYCQNHVPKTGAGHLDSEALGIKGLIISRSAQQGEERDARKINSQGGHFDSGALHISQALNATELQKGYKRNAHETPLYQFLDIEAQKELEMKLRKEEEEMYNRFQAERSQKEHIINEEIKAEWEVALEELTNKFEKDLQTKKKKISPEEQKVMTVKLMKEKEDLEKFMTLKRDKKKESVTRKLLDVQRNITADLIDKQSSQMMEFISAKRMEYATKRDNFEHPDQHVGDENRKVRGDVSHAIGLQAQSNGTSNGHQVNGKGGGRTDSASPDGEAVLKQYPLNPPAAAPPAYGKSHIYKDPNAVFAQVDQLAINVAQGDQQTFTDLIANLIGTARTDVEKARAIFRWITVKNLNVMEFDENVGADTPMGILRGIKHGTESYHVLFKRLCSYAGLHCVVIKGYSKSAGYQPGVFFDDNRFRNSWNAVYVDNAWRFVQCNWGARHLVNAKEAPKSSPSKPKAAAHGDSLRYEYDDHYFLTDPEEFIYEFYPLQSEWQLLRRPITLQEFEQLPFVRSLFFRYGLWFPDETTKAVISTDPTGAATIRITMPLEITNRLIFHYNLKFYDKEGETCPDGVLLKRFVMQSVVGNSVIFRVHAPLAGSYLLDIFANAVTPAEYLAGDPMKFKSICKFRVDCKQLQTVMVPLPECASGEWGPAKATRLFGLVPLTHEEALVFASRELEIRFQMQRPLTDFMAALHKNGLEDKRLAKHVQHMVQGDLVSVHIIFPEDGQYGLDIYTRDAKSAAKPSLDGRGDKQQLLTHCCKYLINVSRRH</sequence>
<dbReference type="Pfam" id="PF23265">
    <property type="entry name" value="Ig-like_KY"/>
    <property type="match status" value="2"/>
</dbReference>
<reference evidence="7 8" key="1">
    <citation type="journal article" date="2016" name="Nat. Commun.">
        <title>Extremotolerant tardigrade genome and improved radiotolerance of human cultured cells by tardigrade-unique protein.</title>
        <authorList>
            <person name="Hashimoto T."/>
            <person name="Horikawa D.D."/>
            <person name="Saito Y."/>
            <person name="Kuwahara H."/>
            <person name="Kozuka-Hata H."/>
            <person name="Shin-I T."/>
            <person name="Minakuchi Y."/>
            <person name="Ohishi K."/>
            <person name="Motoyama A."/>
            <person name="Aizu T."/>
            <person name="Enomoto A."/>
            <person name="Kondo K."/>
            <person name="Tanaka S."/>
            <person name="Hara Y."/>
            <person name="Koshikawa S."/>
            <person name="Sagara H."/>
            <person name="Miura T."/>
            <person name="Yokobori S."/>
            <person name="Miyagawa K."/>
            <person name="Suzuki Y."/>
            <person name="Kubo T."/>
            <person name="Oyama M."/>
            <person name="Kohara Y."/>
            <person name="Fujiyama A."/>
            <person name="Arakawa K."/>
            <person name="Katayama T."/>
            <person name="Toyoda A."/>
            <person name="Kunieda T."/>
        </authorList>
    </citation>
    <scope>NUCLEOTIDE SEQUENCE [LARGE SCALE GENOMIC DNA]</scope>
    <source>
        <strain evidence="7 8">YOKOZUNA-1</strain>
    </source>
</reference>
<keyword evidence="3 4" id="KW-0440">LIM domain</keyword>
<dbReference type="InterPro" id="IPR038765">
    <property type="entry name" value="Papain-like_cys_pep_sf"/>
</dbReference>
<dbReference type="Proteomes" id="UP000186922">
    <property type="component" value="Unassembled WGS sequence"/>
</dbReference>
<evidence type="ECO:0000256" key="3">
    <source>
        <dbReference type="ARBA" id="ARBA00023038"/>
    </source>
</evidence>
<evidence type="ECO:0000313" key="7">
    <source>
        <dbReference type="EMBL" id="GAV08277.1"/>
    </source>
</evidence>
<evidence type="ECO:0000313" key="8">
    <source>
        <dbReference type="Proteomes" id="UP000186922"/>
    </source>
</evidence>
<dbReference type="SUPFAM" id="SSF54001">
    <property type="entry name" value="Cysteine proteinases"/>
    <property type="match status" value="1"/>
</dbReference>
<gene>
    <name evidence="7" type="primary">RvY_17993-1</name>
    <name evidence="7" type="synonym">RvY_17993.1</name>
    <name evidence="7" type="ORF">RvY_17993</name>
</gene>
<evidence type="ECO:0000256" key="4">
    <source>
        <dbReference type="PROSITE-ProRule" id="PRU00125"/>
    </source>
</evidence>
<dbReference type="InterPro" id="IPR002931">
    <property type="entry name" value="Transglutaminase-like"/>
</dbReference>
<evidence type="ECO:0000256" key="5">
    <source>
        <dbReference type="SAM" id="MobiDB-lite"/>
    </source>
</evidence>
<dbReference type="SMART" id="SM00132">
    <property type="entry name" value="LIM"/>
    <property type="match status" value="1"/>
</dbReference>
<evidence type="ECO:0000259" key="6">
    <source>
        <dbReference type="PROSITE" id="PS50023"/>
    </source>
</evidence>
<feature type="region of interest" description="Disordered" evidence="5">
    <location>
        <begin position="304"/>
        <end position="344"/>
    </location>
</feature>